<evidence type="ECO:0000313" key="2">
    <source>
        <dbReference type="Proteomes" id="UP000534286"/>
    </source>
</evidence>
<evidence type="ECO:0000313" key="1">
    <source>
        <dbReference type="EMBL" id="MBB4940786.1"/>
    </source>
</evidence>
<dbReference type="Proteomes" id="UP000534286">
    <property type="component" value="Unassembled WGS sequence"/>
</dbReference>
<accession>A0A7W7WB76</accession>
<proteinExistence type="predicted"/>
<dbReference type="RefSeq" id="WP_184756946.1">
    <property type="nucleotide sequence ID" value="NZ_BAABEK010000005.1"/>
</dbReference>
<organism evidence="1 2">
    <name type="scientific">Streptosporangium album</name>
    <dbReference type="NCBI Taxonomy" id="47479"/>
    <lineage>
        <taxon>Bacteria</taxon>
        <taxon>Bacillati</taxon>
        <taxon>Actinomycetota</taxon>
        <taxon>Actinomycetes</taxon>
        <taxon>Streptosporangiales</taxon>
        <taxon>Streptosporangiaceae</taxon>
        <taxon>Streptosporangium</taxon>
    </lineage>
</organism>
<comment type="caution">
    <text evidence="1">The sequence shown here is derived from an EMBL/GenBank/DDBJ whole genome shotgun (WGS) entry which is preliminary data.</text>
</comment>
<gene>
    <name evidence="1" type="ORF">FHR32_005163</name>
</gene>
<keyword evidence="2" id="KW-1185">Reference proteome</keyword>
<dbReference type="AlphaFoldDB" id="A0A7W7WB76"/>
<dbReference type="EMBL" id="JACHJU010000002">
    <property type="protein sequence ID" value="MBB4940786.1"/>
    <property type="molecule type" value="Genomic_DNA"/>
</dbReference>
<sequence>MLSALRIEAAWSTRQAAAVTCRHGKPTGQCGLCTVASTPPAQLNPSTLTPFQRAGWACARCGCTQTTEIRMVPVGMLDGIQLFACSPTCSAPEEEQVDDDALIRHGH</sequence>
<protein>
    <submittedName>
        <fullName evidence="1">Uncharacterized protein</fullName>
    </submittedName>
</protein>
<reference evidence="1 2" key="1">
    <citation type="submission" date="2020-08" db="EMBL/GenBank/DDBJ databases">
        <title>Sequencing the genomes of 1000 actinobacteria strains.</title>
        <authorList>
            <person name="Klenk H.-P."/>
        </authorList>
    </citation>
    <scope>NUCLEOTIDE SEQUENCE [LARGE SCALE GENOMIC DNA]</scope>
    <source>
        <strain evidence="1 2">DSM 43023</strain>
    </source>
</reference>
<name>A0A7W7WB76_9ACTN</name>